<dbReference type="Pfam" id="PF00717">
    <property type="entry name" value="Peptidase_S24"/>
    <property type="match status" value="1"/>
</dbReference>
<reference evidence="7" key="1">
    <citation type="journal article" date="2014" name="Int. J. Syst. Evol. Microbiol.">
        <title>Complete genome sequence of Corynebacterium casei LMG S-19264T (=DSM 44701T), isolated from a smear-ripened cheese.</title>
        <authorList>
            <consortium name="US DOE Joint Genome Institute (JGI-PGF)"/>
            <person name="Walter F."/>
            <person name="Albersmeier A."/>
            <person name="Kalinowski J."/>
            <person name="Ruckert C."/>
        </authorList>
    </citation>
    <scope>NUCLEOTIDE SEQUENCE</scope>
    <source>
        <strain evidence="7">CCM 7684</strain>
    </source>
</reference>
<proteinExistence type="predicted"/>
<evidence type="ECO:0000256" key="1">
    <source>
        <dbReference type="ARBA" id="ARBA00022670"/>
    </source>
</evidence>
<dbReference type="InterPro" id="IPR015927">
    <property type="entry name" value="Peptidase_S24_S26A/B/C"/>
</dbReference>
<dbReference type="SUPFAM" id="SSF51306">
    <property type="entry name" value="LexA/Signal peptidase"/>
    <property type="match status" value="1"/>
</dbReference>
<dbReference type="Proteomes" id="UP000602745">
    <property type="component" value="Unassembled WGS sequence"/>
</dbReference>
<comment type="caution">
    <text evidence="7">The sequence shown here is derived from an EMBL/GenBank/DDBJ whole genome shotgun (WGS) entry which is preliminary data.</text>
</comment>
<dbReference type="CDD" id="cd00093">
    <property type="entry name" value="HTH_XRE"/>
    <property type="match status" value="1"/>
</dbReference>
<dbReference type="InterPro" id="IPR001387">
    <property type="entry name" value="Cro/C1-type_HTH"/>
</dbReference>
<dbReference type="EMBL" id="BMCP01000001">
    <property type="protein sequence ID" value="GGE36178.1"/>
    <property type="molecule type" value="Genomic_DNA"/>
</dbReference>
<dbReference type="SUPFAM" id="SSF47413">
    <property type="entry name" value="lambda repressor-like DNA-binding domains"/>
    <property type="match status" value="1"/>
</dbReference>
<evidence type="ECO:0000256" key="3">
    <source>
        <dbReference type="ARBA" id="ARBA00023015"/>
    </source>
</evidence>
<dbReference type="PROSITE" id="PS50943">
    <property type="entry name" value="HTH_CROC1"/>
    <property type="match status" value="1"/>
</dbReference>
<dbReference type="GO" id="GO:0003677">
    <property type="term" value="F:DNA binding"/>
    <property type="evidence" value="ECO:0007669"/>
    <property type="project" value="UniProtKB-KW"/>
</dbReference>
<gene>
    <name evidence="7" type="ORF">GCM10007276_12050</name>
</gene>
<evidence type="ECO:0000256" key="4">
    <source>
        <dbReference type="ARBA" id="ARBA00023125"/>
    </source>
</evidence>
<dbReference type="CDD" id="cd06529">
    <property type="entry name" value="S24_LexA-like"/>
    <property type="match status" value="1"/>
</dbReference>
<dbReference type="AlphaFoldDB" id="A0A8J2VLG4"/>
<protein>
    <recommendedName>
        <fullName evidence="6">HTH cro/C1-type domain-containing protein</fullName>
    </recommendedName>
</protein>
<accession>A0A8J2VLG4</accession>
<dbReference type="PROSITE" id="PS00501">
    <property type="entry name" value="SPASE_I_1"/>
    <property type="match status" value="1"/>
</dbReference>
<dbReference type="PANTHER" id="PTHR40661:SF3">
    <property type="entry name" value="FELS-1 PROPHAGE TRANSCRIPTIONAL REGULATOR"/>
    <property type="match status" value="1"/>
</dbReference>
<dbReference type="PANTHER" id="PTHR40661">
    <property type="match status" value="1"/>
</dbReference>
<dbReference type="Pfam" id="PF01381">
    <property type="entry name" value="HTH_3"/>
    <property type="match status" value="1"/>
</dbReference>
<evidence type="ECO:0000313" key="8">
    <source>
        <dbReference type="Proteomes" id="UP000602745"/>
    </source>
</evidence>
<reference evidence="7" key="2">
    <citation type="submission" date="2020-09" db="EMBL/GenBank/DDBJ databases">
        <authorList>
            <person name="Sun Q."/>
            <person name="Sedlacek I."/>
        </authorList>
    </citation>
    <scope>NUCLEOTIDE SEQUENCE</scope>
    <source>
        <strain evidence="7">CCM 7684</strain>
    </source>
</reference>
<dbReference type="InterPro" id="IPR010982">
    <property type="entry name" value="Lambda_DNA-bd_dom_sf"/>
</dbReference>
<keyword evidence="1" id="KW-0645">Protease</keyword>
<dbReference type="RefSeq" id="WP_188408754.1">
    <property type="nucleotide sequence ID" value="NZ_BMCP01000001.1"/>
</dbReference>
<dbReference type="GO" id="GO:0004252">
    <property type="term" value="F:serine-type endopeptidase activity"/>
    <property type="evidence" value="ECO:0007669"/>
    <property type="project" value="InterPro"/>
</dbReference>
<dbReference type="InterPro" id="IPR036286">
    <property type="entry name" value="LexA/Signal_pep-like_sf"/>
</dbReference>
<keyword evidence="5" id="KW-0804">Transcription</keyword>
<feature type="domain" description="HTH cro/C1-type" evidence="6">
    <location>
        <begin position="11"/>
        <end position="65"/>
    </location>
</feature>
<dbReference type="SMART" id="SM00530">
    <property type="entry name" value="HTH_XRE"/>
    <property type="match status" value="1"/>
</dbReference>
<dbReference type="InterPro" id="IPR019756">
    <property type="entry name" value="Pept_S26A_signal_pept_1_Ser-AS"/>
</dbReference>
<organism evidence="7 8">
    <name type="scientific">Agaricicola taiwanensis</name>
    <dbReference type="NCBI Taxonomy" id="591372"/>
    <lineage>
        <taxon>Bacteria</taxon>
        <taxon>Pseudomonadati</taxon>
        <taxon>Pseudomonadota</taxon>
        <taxon>Alphaproteobacteria</taxon>
        <taxon>Rhodobacterales</taxon>
        <taxon>Paracoccaceae</taxon>
        <taxon>Agaricicola</taxon>
    </lineage>
</organism>
<dbReference type="GO" id="GO:0006508">
    <property type="term" value="P:proteolysis"/>
    <property type="evidence" value="ECO:0007669"/>
    <property type="project" value="UniProtKB-KW"/>
</dbReference>
<name>A0A8J2VLG4_9RHOB</name>
<evidence type="ECO:0000313" key="7">
    <source>
        <dbReference type="EMBL" id="GGE36178.1"/>
    </source>
</evidence>
<evidence type="ECO:0000256" key="2">
    <source>
        <dbReference type="ARBA" id="ARBA00022801"/>
    </source>
</evidence>
<dbReference type="Gene3D" id="2.10.109.10">
    <property type="entry name" value="Umud Fragment, subunit A"/>
    <property type="match status" value="1"/>
</dbReference>
<dbReference type="GO" id="GO:0016020">
    <property type="term" value="C:membrane"/>
    <property type="evidence" value="ECO:0007669"/>
    <property type="project" value="InterPro"/>
</dbReference>
<keyword evidence="8" id="KW-1185">Reference proteome</keyword>
<keyword evidence="2" id="KW-0378">Hydrolase</keyword>
<evidence type="ECO:0000259" key="6">
    <source>
        <dbReference type="PROSITE" id="PS50943"/>
    </source>
</evidence>
<dbReference type="InterPro" id="IPR039418">
    <property type="entry name" value="LexA-like"/>
</dbReference>
<sequence length="246" mass="26998">MSEDERFKRTLETEMEAKGFNMKSLSLAAGLGDTFVRDVLRRDRKPSLEAVQKLAKVLGRSVDYLTNAGREVVPPGKEFPEDPVFDEGISDAAARKERRQLQPGEVVERDVVGGLGAGGYGQVILVDGKQVDAGRAIWQFPVDYLRTELRARESDVDIVAVDGDSMAPTLLPGDRVMINRSQTAPSDGLYAIDNGVGIVIKRLEVVMGSDPLQIAVLSDNPNHRAQNILADDLRVIGRVIMRVTRM</sequence>
<keyword evidence="3" id="KW-0805">Transcription regulation</keyword>
<evidence type="ECO:0000256" key="5">
    <source>
        <dbReference type="ARBA" id="ARBA00023163"/>
    </source>
</evidence>
<keyword evidence="4" id="KW-0238">DNA-binding</keyword>
<dbReference type="Gene3D" id="1.10.260.40">
    <property type="entry name" value="lambda repressor-like DNA-binding domains"/>
    <property type="match status" value="1"/>
</dbReference>